<comment type="caution">
    <text evidence="1">The sequence shown here is derived from an EMBL/GenBank/DDBJ whole genome shotgun (WGS) entry which is preliminary data.</text>
</comment>
<organism evidence="1 2">
    <name type="scientific">Colletotrichum plurivorum</name>
    <dbReference type="NCBI Taxonomy" id="2175906"/>
    <lineage>
        <taxon>Eukaryota</taxon>
        <taxon>Fungi</taxon>
        <taxon>Dikarya</taxon>
        <taxon>Ascomycota</taxon>
        <taxon>Pezizomycotina</taxon>
        <taxon>Sordariomycetes</taxon>
        <taxon>Hypocreomycetidae</taxon>
        <taxon>Glomerellales</taxon>
        <taxon>Glomerellaceae</taxon>
        <taxon>Colletotrichum</taxon>
        <taxon>Colletotrichum orchidearum species complex</taxon>
    </lineage>
</organism>
<dbReference type="AlphaFoldDB" id="A0A8H6MYX7"/>
<dbReference type="EMBL" id="WIGO01000406">
    <property type="protein sequence ID" value="KAF6813393.1"/>
    <property type="molecule type" value="Genomic_DNA"/>
</dbReference>
<accession>A0A8H6MYX7</accession>
<gene>
    <name evidence="1" type="ORF">CPLU01_14656</name>
</gene>
<evidence type="ECO:0000313" key="2">
    <source>
        <dbReference type="Proteomes" id="UP000654918"/>
    </source>
</evidence>
<dbReference type="Proteomes" id="UP000654918">
    <property type="component" value="Unassembled WGS sequence"/>
</dbReference>
<evidence type="ECO:0000313" key="1">
    <source>
        <dbReference type="EMBL" id="KAF6813393.1"/>
    </source>
</evidence>
<name>A0A8H6MYX7_9PEZI</name>
<protein>
    <submittedName>
        <fullName evidence="1">Uncharacterized protein</fullName>
    </submittedName>
</protein>
<sequence>MTWASQTYGLRRRLPTGTLNVWSQLFRALLRPYLVDRGRIRCNVLLPRTIATTPGTLKTGWATEEVPPQMRRFEWGGTCSDARPRLGRTLQAAQAVQEGDHRIPGSAGSSQDASRAYCRVGSAPFPWNPCPLGFLSRAPDLPRPSPRPPKKRPIPACEARWQGARCATALGLGAVLGPGEWEFLGVLVLLVHQHERFGLLDYIKSRRQLVHWAGWPRPTSTSQFHPPFGANAMDDSIARARTCCRGRGAGEERRRSGCGTETVVVVLRYPGPGLPAGHEEMNVKQWAVLSTGDYPCFRTASRLVFAWHLSTDGRSLNTSISGCLSPGSPSAQHCSSERTIGPFCGAVRRHSSSPVRDQPALRQYVATSVPRRPQSPAVVVAFFVCT</sequence>
<keyword evidence="2" id="KW-1185">Reference proteome</keyword>
<proteinExistence type="predicted"/>
<reference evidence="1" key="1">
    <citation type="journal article" date="2020" name="Phytopathology">
        <title>Genome Sequence Resources of Colletotrichum truncatum, C. plurivorum, C. musicola, and C. sojae: Four Species Pathogenic to Soybean (Glycine max).</title>
        <authorList>
            <person name="Rogerio F."/>
            <person name="Boufleur T.R."/>
            <person name="Ciampi-Guillardi M."/>
            <person name="Sukno S.A."/>
            <person name="Thon M.R."/>
            <person name="Massola Junior N.S."/>
            <person name="Baroncelli R."/>
        </authorList>
    </citation>
    <scope>NUCLEOTIDE SEQUENCE</scope>
    <source>
        <strain evidence="1">LFN00145</strain>
    </source>
</reference>